<evidence type="ECO:0000313" key="7">
    <source>
        <dbReference type="EMBL" id="HIT49577.1"/>
    </source>
</evidence>
<sequence length="149" mass="17628">MERTTVCYIRKENQVLMLFRNKRKQDINQGKWIGIGGHFEGEETPEECVLREVYEETGYLLPSVELRAELTVFNDAAVEKIYVFTADFQQGTLSECSEGTLAWIPIEKLFDLSMWEADRIFLPKILNGDPFFKMTIYYRQNQLIRWKEE</sequence>
<organism evidence="7 8">
    <name type="scientific">Candidatus Pelethenecus faecipullorum</name>
    <dbReference type="NCBI Taxonomy" id="2840900"/>
    <lineage>
        <taxon>Bacteria</taxon>
        <taxon>Bacillati</taxon>
        <taxon>Mycoplasmatota</taxon>
        <taxon>Mollicutes</taxon>
        <taxon>Candidatus Pelethenecus</taxon>
    </lineage>
</organism>
<dbReference type="SUPFAM" id="SSF55811">
    <property type="entry name" value="Nudix"/>
    <property type="match status" value="1"/>
</dbReference>
<dbReference type="GO" id="GO:0006281">
    <property type="term" value="P:DNA repair"/>
    <property type="evidence" value="ECO:0007669"/>
    <property type="project" value="InterPro"/>
</dbReference>
<comment type="cofactor">
    <cofactor evidence="1">
        <name>Mg(2+)</name>
        <dbReference type="ChEBI" id="CHEBI:18420"/>
    </cofactor>
</comment>
<accession>A0A9D1KIK5</accession>
<evidence type="ECO:0000313" key="8">
    <source>
        <dbReference type="Proteomes" id="UP000886758"/>
    </source>
</evidence>
<comment type="similarity">
    <text evidence="2">Belongs to the Nudix hydrolase family.</text>
</comment>
<dbReference type="Proteomes" id="UP000886758">
    <property type="component" value="Unassembled WGS sequence"/>
</dbReference>
<dbReference type="PROSITE" id="PS00893">
    <property type="entry name" value="NUDIX_BOX"/>
    <property type="match status" value="1"/>
</dbReference>
<evidence type="ECO:0000256" key="2">
    <source>
        <dbReference type="ARBA" id="ARBA00005582"/>
    </source>
</evidence>
<feature type="domain" description="Nudix hydrolase" evidence="6">
    <location>
        <begin position="1"/>
        <end position="127"/>
    </location>
</feature>
<dbReference type="AlphaFoldDB" id="A0A9D1KIK5"/>
<dbReference type="Pfam" id="PF00293">
    <property type="entry name" value="NUDIX"/>
    <property type="match status" value="1"/>
</dbReference>
<keyword evidence="5" id="KW-0460">Magnesium</keyword>
<dbReference type="InterPro" id="IPR000086">
    <property type="entry name" value="NUDIX_hydrolase_dom"/>
</dbReference>
<evidence type="ECO:0000256" key="1">
    <source>
        <dbReference type="ARBA" id="ARBA00001946"/>
    </source>
</evidence>
<dbReference type="Gene3D" id="3.90.79.10">
    <property type="entry name" value="Nucleoside Triphosphate Pyrophosphohydrolase"/>
    <property type="match status" value="1"/>
</dbReference>
<evidence type="ECO:0000256" key="5">
    <source>
        <dbReference type="ARBA" id="ARBA00022842"/>
    </source>
</evidence>
<evidence type="ECO:0000256" key="3">
    <source>
        <dbReference type="ARBA" id="ARBA00022723"/>
    </source>
</evidence>
<dbReference type="InterPro" id="IPR015797">
    <property type="entry name" value="NUDIX_hydrolase-like_dom_sf"/>
</dbReference>
<gene>
    <name evidence="7" type="ORF">IAD46_00980</name>
</gene>
<reference evidence="7" key="1">
    <citation type="submission" date="2020-10" db="EMBL/GenBank/DDBJ databases">
        <authorList>
            <person name="Gilroy R."/>
        </authorList>
    </citation>
    <scope>NUCLEOTIDE SEQUENCE</scope>
    <source>
        <strain evidence="7">ChiW17-6978</strain>
    </source>
</reference>
<keyword evidence="3" id="KW-0479">Metal-binding</keyword>
<proteinExistence type="inferred from homology"/>
<reference evidence="7" key="2">
    <citation type="journal article" date="2021" name="PeerJ">
        <title>Extensive microbial diversity within the chicken gut microbiome revealed by metagenomics and culture.</title>
        <authorList>
            <person name="Gilroy R."/>
            <person name="Ravi A."/>
            <person name="Getino M."/>
            <person name="Pursley I."/>
            <person name="Horton D.L."/>
            <person name="Alikhan N.F."/>
            <person name="Baker D."/>
            <person name="Gharbi K."/>
            <person name="Hall N."/>
            <person name="Watson M."/>
            <person name="Adriaenssens E.M."/>
            <person name="Foster-Nyarko E."/>
            <person name="Jarju S."/>
            <person name="Secka A."/>
            <person name="Antonio M."/>
            <person name="Oren A."/>
            <person name="Chaudhuri R.R."/>
            <person name="La Ragione R."/>
            <person name="Hildebrand F."/>
            <person name="Pallen M.J."/>
        </authorList>
    </citation>
    <scope>NUCLEOTIDE SEQUENCE</scope>
    <source>
        <strain evidence="7">ChiW17-6978</strain>
    </source>
</reference>
<evidence type="ECO:0000256" key="4">
    <source>
        <dbReference type="ARBA" id="ARBA00022801"/>
    </source>
</evidence>
<comment type="caution">
    <text evidence="7">The sequence shown here is derived from an EMBL/GenBank/DDBJ whole genome shotgun (WGS) entry which is preliminary data.</text>
</comment>
<name>A0A9D1KIK5_9MOLU</name>
<dbReference type="GO" id="GO:0005737">
    <property type="term" value="C:cytoplasm"/>
    <property type="evidence" value="ECO:0007669"/>
    <property type="project" value="TreeGrafter"/>
</dbReference>
<dbReference type="PRINTS" id="PR01402">
    <property type="entry name" value="MUTATORMUTX"/>
</dbReference>
<dbReference type="InterPro" id="IPR020084">
    <property type="entry name" value="NUDIX_hydrolase_CS"/>
</dbReference>
<dbReference type="PANTHER" id="PTHR43758:SF2">
    <property type="entry name" value="OXIDIZED PURINE NUCLEOSIDE TRIPHOSPHATE HYDROLASE"/>
    <property type="match status" value="1"/>
</dbReference>
<dbReference type="GO" id="GO:0046872">
    <property type="term" value="F:metal ion binding"/>
    <property type="evidence" value="ECO:0007669"/>
    <property type="project" value="UniProtKB-KW"/>
</dbReference>
<dbReference type="GO" id="GO:0008413">
    <property type="term" value="F:8-oxo-7,8-dihydroguanosine triphosphate pyrophosphatase activity"/>
    <property type="evidence" value="ECO:0007669"/>
    <property type="project" value="InterPro"/>
</dbReference>
<keyword evidence="4" id="KW-0378">Hydrolase</keyword>
<evidence type="ECO:0000259" key="6">
    <source>
        <dbReference type="PROSITE" id="PS51462"/>
    </source>
</evidence>
<dbReference type="PROSITE" id="PS51462">
    <property type="entry name" value="NUDIX"/>
    <property type="match status" value="1"/>
</dbReference>
<protein>
    <submittedName>
        <fullName evidence="7">8-oxo-dGTP diphosphatase</fullName>
    </submittedName>
</protein>
<dbReference type="PANTHER" id="PTHR43758">
    <property type="entry name" value="7,8-DIHYDRO-8-OXOGUANINE TRIPHOSPHATASE"/>
    <property type="match status" value="1"/>
</dbReference>
<dbReference type="CDD" id="cd18886">
    <property type="entry name" value="NUDIX_MutT_Nudt1"/>
    <property type="match status" value="1"/>
</dbReference>
<dbReference type="EMBL" id="DVLF01000034">
    <property type="protein sequence ID" value="HIT49577.1"/>
    <property type="molecule type" value="Genomic_DNA"/>
</dbReference>
<dbReference type="InterPro" id="IPR003562">
    <property type="entry name" value="Mutator_MutX_prot"/>
</dbReference>